<protein>
    <submittedName>
        <fullName evidence="5">Putative phosphinothricin acetyltransferase YwnH</fullName>
        <ecNumber evidence="5">2.3.1.183</ecNumber>
    </submittedName>
</protein>
<name>A0A238T932_9NEIS</name>
<dbReference type="SUPFAM" id="SSF55729">
    <property type="entry name" value="Acyl-CoA N-acyltransferases (Nat)"/>
    <property type="match status" value="1"/>
</dbReference>
<dbReference type="EMBL" id="FXUV01000051">
    <property type="protein sequence ID" value="SMQ13196.1"/>
    <property type="molecule type" value="Genomic_DNA"/>
</dbReference>
<evidence type="ECO:0000313" key="4">
    <source>
        <dbReference type="EMBL" id="SMQ13196.1"/>
    </source>
</evidence>
<keyword evidence="2 5" id="KW-0012">Acyltransferase</keyword>
<dbReference type="OrthoDB" id="5459937at2"/>
<dbReference type="Pfam" id="PF00583">
    <property type="entry name" value="Acetyltransf_1"/>
    <property type="match status" value="1"/>
</dbReference>
<dbReference type="PANTHER" id="PTHR43072:SF23">
    <property type="entry name" value="UPF0039 PROTEIN C11D3.02C"/>
    <property type="match status" value="1"/>
</dbReference>
<dbReference type="RefSeq" id="WP_032136640.1">
    <property type="nucleotide sequence ID" value="NZ_CCNJ01000031.1"/>
</dbReference>
<dbReference type="Gene3D" id="3.40.630.30">
    <property type="match status" value="1"/>
</dbReference>
<dbReference type="EC" id="2.3.1.183" evidence="5"/>
<dbReference type="EMBL" id="FXUV02000014">
    <property type="protein sequence ID" value="SNB61802.1"/>
    <property type="molecule type" value="Genomic_DNA"/>
</dbReference>
<dbReference type="GO" id="GO:0102971">
    <property type="term" value="F:phosphinothricin N-acetyltransferase activity"/>
    <property type="evidence" value="ECO:0007669"/>
    <property type="project" value="UniProtKB-EC"/>
</dbReference>
<reference evidence="5 6" key="2">
    <citation type="submission" date="2017-06" db="EMBL/GenBank/DDBJ databases">
        <authorList>
            <person name="Kim H.J."/>
            <person name="Triplett B.A."/>
        </authorList>
    </citation>
    <scope>NUCLEOTIDE SEQUENCE [LARGE SCALE GENOMIC DNA]</scope>
    <source>
        <strain evidence="5">Kingella_eburonensis</strain>
    </source>
</reference>
<dbReference type="PROSITE" id="PS51186">
    <property type="entry name" value="GNAT"/>
    <property type="match status" value="1"/>
</dbReference>
<evidence type="ECO:0000256" key="2">
    <source>
        <dbReference type="ARBA" id="ARBA00023315"/>
    </source>
</evidence>
<evidence type="ECO:0000256" key="1">
    <source>
        <dbReference type="ARBA" id="ARBA00022679"/>
    </source>
</evidence>
<reference evidence="4" key="1">
    <citation type="submission" date="2017-05" db="EMBL/GenBank/DDBJ databases">
        <authorList>
            <person name="Song R."/>
            <person name="Chenine A.L."/>
            <person name="Ruprecht R.M."/>
        </authorList>
    </citation>
    <scope>NUCLEOTIDE SEQUENCE</scope>
    <source>
        <strain evidence="4">Kingella_eburonensis</strain>
    </source>
</reference>
<evidence type="ECO:0000259" key="3">
    <source>
        <dbReference type="PROSITE" id="PS51186"/>
    </source>
</evidence>
<evidence type="ECO:0000313" key="5">
    <source>
        <dbReference type="EMBL" id="SNB61802.1"/>
    </source>
</evidence>
<accession>A0A238T932</accession>
<dbReference type="PANTHER" id="PTHR43072">
    <property type="entry name" value="N-ACETYLTRANSFERASE"/>
    <property type="match status" value="1"/>
</dbReference>
<gene>
    <name evidence="5" type="primary">ywnH</name>
    <name evidence="5" type="ORF">KEBURONENSIS_00884</name>
    <name evidence="4" type="ORF">KEBURONENSIS_01943</name>
</gene>
<feature type="domain" description="N-acetyltransferase" evidence="3">
    <location>
        <begin position="1"/>
        <end position="163"/>
    </location>
</feature>
<keyword evidence="6" id="KW-1185">Reference proteome</keyword>
<dbReference type="InterPro" id="IPR016181">
    <property type="entry name" value="Acyl_CoA_acyltransferase"/>
</dbReference>
<dbReference type="GeneID" id="83625296"/>
<evidence type="ECO:0000313" key="6">
    <source>
        <dbReference type="Proteomes" id="UP000215450"/>
    </source>
</evidence>
<dbReference type="InterPro" id="IPR000182">
    <property type="entry name" value="GNAT_dom"/>
</dbReference>
<keyword evidence="1 5" id="KW-0808">Transferase</keyword>
<dbReference type="Proteomes" id="UP000215450">
    <property type="component" value="Unassembled WGS sequence"/>
</dbReference>
<sequence>MILSLATREELPEIVSIYNSTVASRQVTADLQPVTVAQREAWFQAHQRKNRPLYVLKDVSGCVIAWSSFSDYYPRAAYDRTAEISIYVHEQQRGKGLGRLVLTQMLERAPQLGIHKITAVIFAHNQPSLSLFEQFGFEQWGFLPQVCEWDNVLADIIILGKTV</sequence>
<dbReference type="STRING" id="1522312.GCA_900177895_01204"/>
<dbReference type="CDD" id="cd04301">
    <property type="entry name" value="NAT_SF"/>
    <property type="match status" value="1"/>
</dbReference>
<proteinExistence type="predicted"/>
<organism evidence="5 6">
    <name type="scientific">Kingella negevensis</name>
    <dbReference type="NCBI Taxonomy" id="1522312"/>
    <lineage>
        <taxon>Bacteria</taxon>
        <taxon>Pseudomonadati</taxon>
        <taxon>Pseudomonadota</taxon>
        <taxon>Betaproteobacteria</taxon>
        <taxon>Neisseriales</taxon>
        <taxon>Neisseriaceae</taxon>
        <taxon>Kingella</taxon>
    </lineage>
</organism>
<dbReference type="AlphaFoldDB" id="A0A238T932"/>